<reference evidence="3 4" key="1">
    <citation type="submission" date="2024-06" db="EMBL/GenBank/DDBJ databases">
        <title>The Natural Products Discovery Center: Release of the First 8490 Sequenced Strains for Exploring Actinobacteria Biosynthetic Diversity.</title>
        <authorList>
            <person name="Kalkreuter E."/>
            <person name="Kautsar S.A."/>
            <person name="Yang D."/>
            <person name="Bader C.D."/>
            <person name="Teijaro C.N."/>
            <person name="Fluegel L."/>
            <person name="Davis C.M."/>
            <person name="Simpson J.R."/>
            <person name="Lauterbach L."/>
            <person name="Steele A.D."/>
            <person name="Gui C."/>
            <person name="Meng S."/>
            <person name="Li G."/>
            <person name="Viehrig K."/>
            <person name="Ye F."/>
            <person name="Su P."/>
            <person name="Kiefer A.F."/>
            <person name="Nichols A."/>
            <person name="Cepeda A.J."/>
            <person name="Yan W."/>
            <person name="Fan B."/>
            <person name="Jiang Y."/>
            <person name="Adhikari A."/>
            <person name="Zheng C.-J."/>
            <person name="Schuster L."/>
            <person name="Cowan T.M."/>
            <person name="Smanski M.J."/>
            <person name="Chevrette M.G."/>
            <person name="De Carvalho L.P.S."/>
            <person name="Shen B."/>
        </authorList>
    </citation>
    <scope>NUCLEOTIDE SEQUENCE [LARGE SCALE GENOMIC DNA]</scope>
    <source>
        <strain evidence="3 4">NPDC000632</strain>
    </source>
</reference>
<sequence>MESVENVSASPPQPELAGVRHRWVTVRGGVRLHVAEAGEGEPVVLLHGFPQHWYGWRRLIPLLSGRYRLICVDQRGFGWSDAPGKGYDTDSRVADVVALLDELGLDRVRLIGHDWGAWTGFHLCLGAPERVTHYLALNMMHPWPLHRRLMPQSWRFWYTALLEQPLLGRWMLRNRPGFTRYLMRKGVVDRTVWTPDAMEEFVRPSREPARARAGEALHRAFALRDIARLLTGRYKKLRLTTPTVIMGGERDFMLPPGVLTAAGRHADDLRVQVVPECGHYLHEERPDLVARTAERLFSRPR</sequence>
<name>A0ABV1VC15_9ACTN</name>
<dbReference type="RefSeq" id="WP_350717500.1">
    <property type="nucleotide sequence ID" value="NZ_JBEPCO010000007.1"/>
</dbReference>
<dbReference type="PANTHER" id="PTHR43329">
    <property type="entry name" value="EPOXIDE HYDROLASE"/>
    <property type="match status" value="1"/>
</dbReference>
<organism evidence="3 4">
    <name type="scientific">Streptomyces flaveolus</name>
    <dbReference type="NCBI Taxonomy" id="67297"/>
    <lineage>
        <taxon>Bacteria</taxon>
        <taxon>Bacillati</taxon>
        <taxon>Actinomycetota</taxon>
        <taxon>Actinomycetes</taxon>
        <taxon>Kitasatosporales</taxon>
        <taxon>Streptomycetaceae</taxon>
        <taxon>Streptomyces</taxon>
    </lineage>
</organism>
<proteinExistence type="predicted"/>
<evidence type="ECO:0000313" key="4">
    <source>
        <dbReference type="Proteomes" id="UP001490330"/>
    </source>
</evidence>
<dbReference type="InterPro" id="IPR029058">
    <property type="entry name" value="AB_hydrolase_fold"/>
</dbReference>
<dbReference type="SUPFAM" id="SSF53474">
    <property type="entry name" value="alpha/beta-Hydrolases"/>
    <property type="match status" value="1"/>
</dbReference>
<feature type="domain" description="AB hydrolase-1" evidence="2">
    <location>
        <begin position="42"/>
        <end position="286"/>
    </location>
</feature>
<dbReference type="Gene3D" id="3.40.50.1820">
    <property type="entry name" value="alpha/beta hydrolase"/>
    <property type="match status" value="1"/>
</dbReference>
<dbReference type="InterPro" id="IPR000073">
    <property type="entry name" value="AB_hydrolase_1"/>
</dbReference>
<accession>A0ABV1VC15</accession>
<protein>
    <submittedName>
        <fullName evidence="3">Alpha/beta hydrolase</fullName>
    </submittedName>
</protein>
<gene>
    <name evidence="3" type="ORF">ABT322_09680</name>
</gene>
<dbReference type="GO" id="GO:0016787">
    <property type="term" value="F:hydrolase activity"/>
    <property type="evidence" value="ECO:0007669"/>
    <property type="project" value="UniProtKB-KW"/>
</dbReference>
<dbReference type="PRINTS" id="PR00412">
    <property type="entry name" value="EPOXHYDRLASE"/>
</dbReference>
<dbReference type="InterPro" id="IPR000639">
    <property type="entry name" value="Epox_hydrolase-like"/>
</dbReference>
<evidence type="ECO:0000256" key="1">
    <source>
        <dbReference type="ARBA" id="ARBA00022801"/>
    </source>
</evidence>
<dbReference type="EMBL" id="JBEPCV010000006">
    <property type="protein sequence ID" value="MER6904035.1"/>
    <property type="molecule type" value="Genomic_DNA"/>
</dbReference>
<dbReference type="Proteomes" id="UP001490330">
    <property type="component" value="Unassembled WGS sequence"/>
</dbReference>
<keyword evidence="1 3" id="KW-0378">Hydrolase</keyword>
<keyword evidence="4" id="KW-1185">Reference proteome</keyword>
<evidence type="ECO:0000313" key="3">
    <source>
        <dbReference type="EMBL" id="MER6904035.1"/>
    </source>
</evidence>
<dbReference type="Pfam" id="PF00561">
    <property type="entry name" value="Abhydrolase_1"/>
    <property type="match status" value="1"/>
</dbReference>
<comment type="caution">
    <text evidence="3">The sequence shown here is derived from an EMBL/GenBank/DDBJ whole genome shotgun (WGS) entry which is preliminary data.</text>
</comment>
<evidence type="ECO:0000259" key="2">
    <source>
        <dbReference type="Pfam" id="PF00561"/>
    </source>
</evidence>